<dbReference type="InterPro" id="IPR010809">
    <property type="entry name" value="FliD_C"/>
</dbReference>
<dbReference type="GO" id="GO:0005576">
    <property type="term" value="C:extracellular region"/>
    <property type="evidence" value="ECO:0007669"/>
    <property type="project" value="UniProtKB-SubCell"/>
</dbReference>
<keyword evidence="9" id="KW-1185">Reference proteome</keyword>
<dbReference type="Proteomes" id="UP001205843">
    <property type="component" value="Unassembled WGS sequence"/>
</dbReference>
<name>A0AAE3G6G0_9GAMM</name>
<evidence type="ECO:0000256" key="3">
    <source>
        <dbReference type="ARBA" id="ARBA00023054"/>
    </source>
</evidence>
<keyword evidence="4 5" id="KW-0975">Bacterial flagellum</keyword>
<dbReference type="InterPro" id="IPR003481">
    <property type="entry name" value="FliD_N"/>
</dbReference>
<sequence>MTGISSLGVGSGIDIRGLVDQLVAAERAPQQNRIDRQAERFQTQLSALGQVRSALSSFQTQVRDLAQQNSFLSTRATSSNEGAIAVTARDGADAGNFDIQVNRLAQAQSIATGAFASRDAVLGSGSLTFRFGAVEQDESGAVTGFSQNADKATRTIQIDPANNTLQGIRDAVNGADIGVRANIVNDGSGERLVFSSTESGEDNGFLIDVDSADAALNRLAFNESSTETIITRSASNAELTIDGLAVTRSSNTITDLIDGVTLDLRQTTETAARIQVETDNSGAREAIEGFVAAFNELQGKLRELTRFNPETETAGPLNGNAAVRNITSQLRNALTAPLAALEGREVRAMADIGILTTREGGLELNADRLESALERDPDAVAALFGRTGIVDGGGFSFDSSRTATENGRYGVNVSELASRGRFSGAGIGGGPISIAEGDNTFRILVDGTRSEVLTLRPGDYDSPNAVARELQALINGSSVLRDGNRSVSVSFDIETNSFTVTSQRYGSESSIAFNSVAAGLSASLGIDGGVATAGTDVQGTIGGVAAEGFGQFLTGQSGPTNGLKLKVDGGQTGDLGSITYSRGIMSDLDRILQDFIGANGSISNQTNSLNSQLSRLDSDQERLDRRMSQVESRYVAQFSAMDQMVAQMNETSQFLSQQLATLNFNNNNNRR</sequence>
<proteinExistence type="inferred from homology"/>
<dbReference type="GO" id="GO:0009424">
    <property type="term" value="C:bacterial-type flagellum hook"/>
    <property type="evidence" value="ECO:0007669"/>
    <property type="project" value="UniProtKB-UniRule"/>
</dbReference>
<dbReference type="InterPro" id="IPR040026">
    <property type="entry name" value="FliD"/>
</dbReference>
<keyword evidence="3" id="KW-0175">Coiled coil</keyword>
<feature type="domain" description="Flagellar hook-associated protein 2 C-terminal" evidence="7">
    <location>
        <begin position="234"/>
        <end position="387"/>
    </location>
</feature>
<evidence type="ECO:0000259" key="6">
    <source>
        <dbReference type="Pfam" id="PF02465"/>
    </source>
</evidence>
<evidence type="ECO:0000313" key="9">
    <source>
        <dbReference type="Proteomes" id="UP001205843"/>
    </source>
</evidence>
<keyword evidence="8" id="KW-0282">Flagellum</keyword>
<protein>
    <recommendedName>
        <fullName evidence="5">Flagellar hook-associated protein 2</fullName>
        <shortName evidence="5">HAP2</shortName>
    </recommendedName>
    <alternativeName>
        <fullName evidence="5">Flagellar cap protein</fullName>
    </alternativeName>
</protein>
<dbReference type="AlphaFoldDB" id="A0AAE3G6G0"/>
<accession>A0AAE3G6G0</accession>
<evidence type="ECO:0000256" key="1">
    <source>
        <dbReference type="ARBA" id="ARBA00009764"/>
    </source>
</evidence>
<feature type="domain" description="Flagellar hook-associated protein 2 C-terminal" evidence="7">
    <location>
        <begin position="578"/>
        <end position="650"/>
    </location>
</feature>
<comment type="subunit">
    <text evidence="2 5">Homopentamer.</text>
</comment>
<comment type="subcellular location">
    <subcellularLocation>
        <location evidence="5">Secreted</location>
    </subcellularLocation>
    <subcellularLocation>
        <location evidence="5">Bacterial flagellum</location>
    </subcellularLocation>
</comment>
<keyword evidence="8" id="KW-0966">Cell projection</keyword>
<keyword evidence="5" id="KW-0964">Secreted</keyword>
<dbReference type="EMBL" id="JALJXV010000006">
    <property type="protein sequence ID" value="MCP1675611.1"/>
    <property type="molecule type" value="Genomic_DNA"/>
</dbReference>
<keyword evidence="8" id="KW-0969">Cilium</keyword>
<evidence type="ECO:0000259" key="7">
    <source>
        <dbReference type="Pfam" id="PF07195"/>
    </source>
</evidence>
<dbReference type="PANTHER" id="PTHR30288">
    <property type="entry name" value="FLAGELLAR CAP/ASSEMBLY PROTEIN FLID"/>
    <property type="match status" value="1"/>
</dbReference>
<evidence type="ECO:0000313" key="8">
    <source>
        <dbReference type="EMBL" id="MCP1675611.1"/>
    </source>
</evidence>
<comment type="similarity">
    <text evidence="1 5">Belongs to the FliD family.</text>
</comment>
<dbReference type="GO" id="GO:0071973">
    <property type="term" value="P:bacterial-type flagellum-dependent cell motility"/>
    <property type="evidence" value="ECO:0007669"/>
    <property type="project" value="TreeGrafter"/>
</dbReference>
<evidence type="ECO:0000256" key="5">
    <source>
        <dbReference type="RuleBase" id="RU362066"/>
    </source>
</evidence>
<dbReference type="PANTHER" id="PTHR30288:SF0">
    <property type="entry name" value="FLAGELLAR HOOK-ASSOCIATED PROTEIN 2"/>
    <property type="match status" value="1"/>
</dbReference>
<organism evidence="8 9">
    <name type="scientific">Natronocella acetinitrilica</name>
    <dbReference type="NCBI Taxonomy" id="414046"/>
    <lineage>
        <taxon>Bacteria</taxon>
        <taxon>Pseudomonadati</taxon>
        <taxon>Pseudomonadota</taxon>
        <taxon>Gammaproteobacteria</taxon>
        <taxon>Chromatiales</taxon>
        <taxon>Ectothiorhodospiraceae</taxon>
        <taxon>Natronocella</taxon>
    </lineage>
</organism>
<dbReference type="RefSeq" id="WP_253479205.1">
    <property type="nucleotide sequence ID" value="NZ_JALJXV010000006.1"/>
</dbReference>
<dbReference type="Pfam" id="PF07195">
    <property type="entry name" value="FliD_C"/>
    <property type="match status" value="2"/>
</dbReference>
<reference evidence="8" key="1">
    <citation type="submission" date="2022-03" db="EMBL/GenBank/DDBJ databases">
        <title>Genomic Encyclopedia of Type Strains, Phase III (KMG-III): the genomes of soil and plant-associated and newly described type strains.</title>
        <authorList>
            <person name="Whitman W."/>
        </authorList>
    </citation>
    <scope>NUCLEOTIDE SEQUENCE</scope>
    <source>
        <strain evidence="8">ANL 6-2</strain>
    </source>
</reference>
<dbReference type="GO" id="GO:0007155">
    <property type="term" value="P:cell adhesion"/>
    <property type="evidence" value="ECO:0007669"/>
    <property type="project" value="InterPro"/>
</dbReference>
<gene>
    <name evidence="8" type="ORF">J2T57_002761</name>
</gene>
<evidence type="ECO:0000256" key="4">
    <source>
        <dbReference type="ARBA" id="ARBA00023143"/>
    </source>
</evidence>
<evidence type="ECO:0000256" key="2">
    <source>
        <dbReference type="ARBA" id="ARBA00011255"/>
    </source>
</evidence>
<comment type="caution">
    <text evidence="8">The sequence shown here is derived from an EMBL/GenBank/DDBJ whole genome shotgun (WGS) entry which is preliminary data.</text>
</comment>
<dbReference type="GO" id="GO:0009421">
    <property type="term" value="C:bacterial-type flagellum filament cap"/>
    <property type="evidence" value="ECO:0007669"/>
    <property type="project" value="InterPro"/>
</dbReference>
<feature type="domain" description="Flagellar hook-associated protein 2 N-terminal" evidence="6">
    <location>
        <begin position="11"/>
        <end position="108"/>
    </location>
</feature>
<comment type="function">
    <text evidence="5">Required for morphogenesis and for the elongation of the flagellar filament by facilitating polymerization of the flagellin monomers at the tip of growing filament. Forms a capping structure, which prevents flagellin subunits (transported through the central channel of the flagellum) from leaking out without polymerization at the distal end.</text>
</comment>
<dbReference type="Pfam" id="PF02465">
    <property type="entry name" value="FliD_N"/>
    <property type="match status" value="1"/>
</dbReference>